<dbReference type="STRING" id="1798375.A2773_02620"/>
<keyword evidence="1" id="KW-0732">Signal</keyword>
<protein>
    <recommendedName>
        <fullName evidence="4">DUF5666 domain-containing protein</fullName>
    </recommendedName>
</protein>
<evidence type="ECO:0000256" key="1">
    <source>
        <dbReference type="SAM" id="SignalP"/>
    </source>
</evidence>
<reference evidence="2 3" key="1">
    <citation type="journal article" date="2016" name="Nat. Commun.">
        <title>Thousands of microbial genomes shed light on interconnected biogeochemical processes in an aquifer system.</title>
        <authorList>
            <person name="Anantharaman K."/>
            <person name="Brown C.T."/>
            <person name="Hug L.A."/>
            <person name="Sharon I."/>
            <person name="Castelle C.J."/>
            <person name="Probst A.J."/>
            <person name="Thomas B.C."/>
            <person name="Singh A."/>
            <person name="Wilkins M.J."/>
            <person name="Karaoz U."/>
            <person name="Brodie E.L."/>
            <person name="Williams K.H."/>
            <person name="Hubbard S.S."/>
            <person name="Banfield J.F."/>
        </authorList>
    </citation>
    <scope>NUCLEOTIDE SEQUENCE [LARGE SCALE GENOMIC DNA]</scope>
</reference>
<evidence type="ECO:0008006" key="4">
    <source>
        <dbReference type="Google" id="ProtNLM"/>
    </source>
</evidence>
<name>A0A1F5ZQ75_9BACT</name>
<dbReference type="EMBL" id="MFJE01000013">
    <property type="protein sequence ID" value="OGG14656.1"/>
    <property type="molecule type" value="Genomic_DNA"/>
</dbReference>
<evidence type="ECO:0000313" key="3">
    <source>
        <dbReference type="Proteomes" id="UP000177383"/>
    </source>
</evidence>
<feature type="signal peptide" evidence="1">
    <location>
        <begin position="1"/>
        <end position="22"/>
    </location>
</feature>
<accession>A0A1F5ZQ75</accession>
<comment type="caution">
    <text evidence="2">The sequence shown here is derived from an EMBL/GenBank/DDBJ whole genome shotgun (WGS) entry which is preliminary data.</text>
</comment>
<evidence type="ECO:0000313" key="2">
    <source>
        <dbReference type="EMBL" id="OGG14656.1"/>
    </source>
</evidence>
<dbReference type="Proteomes" id="UP000177383">
    <property type="component" value="Unassembled WGS sequence"/>
</dbReference>
<feature type="chain" id="PRO_5009522882" description="DUF5666 domain-containing protein" evidence="1">
    <location>
        <begin position="23"/>
        <end position="239"/>
    </location>
</feature>
<organism evidence="2 3">
    <name type="scientific">Candidatus Gottesmanbacteria bacterium RIFCSPHIGHO2_01_FULL_39_10</name>
    <dbReference type="NCBI Taxonomy" id="1798375"/>
    <lineage>
        <taxon>Bacteria</taxon>
        <taxon>Candidatus Gottesmaniibacteriota</taxon>
    </lineage>
</organism>
<gene>
    <name evidence="2" type="ORF">A2773_02620</name>
</gene>
<proteinExistence type="predicted"/>
<sequence>MKKFLLIIIITFFFLSKSQVFAVTPSPTGFNLIDKLEKIKILKEKVATKVSELRQNEKSAVLGTVLDITDDTMNIKSEKGTEFNINTTEDTLYFSFDKSGKRLESTKSKVTKGGLISVFGFLQGNTMDGKYIYIETVSPLHLVGKIMDIDRKNFTLTLKSQSQEEWIIDIENFTRTNSYSPEEKTTKSGFSQLQPGDLIHIIANNNEKEKNRAAGLRIVKFVEFSPSNTVSPTPTPSKK</sequence>
<dbReference type="AlphaFoldDB" id="A0A1F5ZQ75"/>